<gene>
    <name evidence="2" type="ORF">F511_20104</name>
</gene>
<dbReference type="Proteomes" id="UP000250235">
    <property type="component" value="Unassembled WGS sequence"/>
</dbReference>
<name>A0A2Z7CD95_9LAMI</name>
<dbReference type="EMBL" id="KQ996440">
    <property type="protein sequence ID" value="KZV45031.1"/>
    <property type="molecule type" value="Genomic_DNA"/>
</dbReference>
<keyword evidence="3" id="KW-1185">Reference proteome</keyword>
<evidence type="ECO:0000313" key="2">
    <source>
        <dbReference type="EMBL" id="KZV45031.1"/>
    </source>
</evidence>
<organism evidence="2 3">
    <name type="scientific">Dorcoceras hygrometricum</name>
    <dbReference type="NCBI Taxonomy" id="472368"/>
    <lineage>
        <taxon>Eukaryota</taxon>
        <taxon>Viridiplantae</taxon>
        <taxon>Streptophyta</taxon>
        <taxon>Embryophyta</taxon>
        <taxon>Tracheophyta</taxon>
        <taxon>Spermatophyta</taxon>
        <taxon>Magnoliopsida</taxon>
        <taxon>eudicotyledons</taxon>
        <taxon>Gunneridae</taxon>
        <taxon>Pentapetalae</taxon>
        <taxon>asterids</taxon>
        <taxon>lamiids</taxon>
        <taxon>Lamiales</taxon>
        <taxon>Gesneriaceae</taxon>
        <taxon>Didymocarpoideae</taxon>
        <taxon>Trichosporeae</taxon>
        <taxon>Loxocarpinae</taxon>
        <taxon>Dorcoceras</taxon>
    </lineage>
</organism>
<proteinExistence type="predicted"/>
<sequence>MQRRHDQRPFFAFDLPAPATMDGALPAGPTPRPAGPNQTNNVPNQARMKENDPPKYSARRCAETCSARGSPSSLWFGRQLPPMDHS</sequence>
<feature type="region of interest" description="Disordered" evidence="1">
    <location>
        <begin position="67"/>
        <end position="86"/>
    </location>
</feature>
<protein>
    <submittedName>
        <fullName evidence="2">Uncharacterized protein</fullName>
    </submittedName>
</protein>
<evidence type="ECO:0000256" key="1">
    <source>
        <dbReference type="SAM" id="MobiDB-lite"/>
    </source>
</evidence>
<accession>A0A2Z7CD95</accession>
<evidence type="ECO:0000313" key="3">
    <source>
        <dbReference type="Proteomes" id="UP000250235"/>
    </source>
</evidence>
<dbReference type="AlphaFoldDB" id="A0A2Z7CD95"/>
<feature type="region of interest" description="Disordered" evidence="1">
    <location>
        <begin position="1"/>
        <end position="60"/>
    </location>
</feature>
<reference evidence="2 3" key="1">
    <citation type="journal article" date="2015" name="Proc. Natl. Acad. Sci. U.S.A.">
        <title>The resurrection genome of Boea hygrometrica: A blueprint for survival of dehydration.</title>
        <authorList>
            <person name="Xiao L."/>
            <person name="Yang G."/>
            <person name="Zhang L."/>
            <person name="Yang X."/>
            <person name="Zhao S."/>
            <person name="Ji Z."/>
            <person name="Zhou Q."/>
            <person name="Hu M."/>
            <person name="Wang Y."/>
            <person name="Chen M."/>
            <person name="Xu Y."/>
            <person name="Jin H."/>
            <person name="Xiao X."/>
            <person name="Hu G."/>
            <person name="Bao F."/>
            <person name="Hu Y."/>
            <person name="Wan P."/>
            <person name="Li L."/>
            <person name="Deng X."/>
            <person name="Kuang T."/>
            <person name="Xiang C."/>
            <person name="Zhu J.K."/>
            <person name="Oliver M.J."/>
            <person name="He Y."/>
        </authorList>
    </citation>
    <scope>NUCLEOTIDE SEQUENCE [LARGE SCALE GENOMIC DNA]</scope>
    <source>
        <strain evidence="3">cv. XS01</strain>
    </source>
</reference>